<gene>
    <name evidence="3" type="ORF">E8A74_12680</name>
</gene>
<feature type="compositionally biased region" description="Low complexity" evidence="1">
    <location>
        <begin position="479"/>
        <end position="494"/>
    </location>
</feature>
<proteinExistence type="predicted"/>
<evidence type="ECO:0000313" key="3">
    <source>
        <dbReference type="EMBL" id="TKD09137.1"/>
    </source>
</evidence>
<evidence type="ECO:0000313" key="4">
    <source>
        <dbReference type="Proteomes" id="UP000309215"/>
    </source>
</evidence>
<evidence type="ECO:0000256" key="2">
    <source>
        <dbReference type="SAM" id="Phobius"/>
    </source>
</evidence>
<feature type="region of interest" description="Disordered" evidence="1">
    <location>
        <begin position="479"/>
        <end position="532"/>
    </location>
</feature>
<feature type="transmembrane region" description="Helical" evidence="2">
    <location>
        <begin position="394"/>
        <end position="415"/>
    </location>
</feature>
<feature type="compositionally biased region" description="Basic and acidic residues" evidence="1">
    <location>
        <begin position="359"/>
        <end position="372"/>
    </location>
</feature>
<dbReference type="EMBL" id="SSMQ01000011">
    <property type="protein sequence ID" value="TKD09137.1"/>
    <property type="molecule type" value="Genomic_DNA"/>
</dbReference>
<feature type="compositionally biased region" description="Low complexity" evidence="1">
    <location>
        <begin position="509"/>
        <end position="524"/>
    </location>
</feature>
<protein>
    <submittedName>
        <fullName evidence="3">Uncharacterized protein</fullName>
    </submittedName>
</protein>
<keyword evidence="4" id="KW-1185">Reference proteome</keyword>
<keyword evidence="2" id="KW-0812">Transmembrane</keyword>
<reference evidence="3 4" key="1">
    <citation type="submission" date="2019-04" db="EMBL/GenBank/DDBJ databases">
        <authorList>
            <person name="Li Y."/>
            <person name="Wang J."/>
        </authorList>
    </citation>
    <scope>NUCLEOTIDE SEQUENCE [LARGE SCALE GENOMIC DNA]</scope>
    <source>
        <strain evidence="3 4">DSM 14668</strain>
    </source>
</reference>
<sequence length="532" mass="56236">MDSHVVSAEYQALTYQGPPDAVWYHFLHGNVPRHQIDFIYQPAIPQGTLTQQHFSHLARIVKYIEPRQGAAYAFAIANLSRDDTQYEPGRGGVAFVFGLRIKGAEDHAGRQDPPFCHSIVCVDRHLDGAAVYGSAVAFYHKLLPDQESRVEGSGWYHTYVSAVQQRSDAVEQVIRGYIQDFDDLPAPSPSGLGLRYTAENSTPPRRVVVVYPDQAPFEVLAHCAARIAQVLVESDIRWTAISNGREQDVLGGLTVRFIPERDAVQEPPDVVLVHIDQVPQDPREIAEQLFGAQEVRISQMPDLRLNWRHMMAKQAGGGSGAAMPAVPTASTSSGRMGSVRPPAMPAEEQQRARPWAKPAVEEAKPEAEKADASADAVAKPMEASDVKKKPRRQFMPIVVLGVVVALVGLGAAVWFGGGVGPHQANGPAVGQTGATVAGVPTETVVPTGTGAPTAVVTATAFAIATGESSAAVVATSSAGAVPSGAPSEASSAGTRVVPSGTGTGKKGGTVKTKGTATASGGDTTLFDLKKQK</sequence>
<keyword evidence="2" id="KW-1133">Transmembrane helix</keyword>
<dbReference type="RefSeq" id="WP_136929246.1">
    <property type="nucleotide sequence ID" value="NZ_SSMQ01000011.1"/>
</dbReference>
<accession>A0A4U1JDW3</accession>
<name>A0A4U1JDW3_9BACT</name>
<evidence type="ECO:0000256" key="1">
    <source>
        <dbReference type="SAM" id="MobiDB-lite"/>
    </source>
</evidence>
<comment type="caution">
    <text evidence="3">The sequence shown here is derived from an EMBL/GenBank/DDBJ whole genome shotgun (WGS) entry which is preliminary data.</text>
</comment>
<dbReference type="Proteomes" id="UP000309215">
    <property type="component" value="Unassembled WGS sequence"/>
</dbReference>
<organism evidence="3 4">
    <name type="scientific">Polyangium fumosum</name>
    <dbReference type="NCBI Taxonomy" id="889272"/>
    <lineage>
        <taxon>Bacteria</taxon>
        <taxon>Pseudomonadati</taxon>
        <taxon>Myxococcota</taxon>
        <taxon>Polyangia</taxon>
        <taxon>Polyangiales</taxon>
        <taxon>Polyangiaceae</taxon>
        <taxon>Polyangium</taxon>
    </lineage>
</organism>
<dbReference type="OrthoDB" id="5497985at2"/>
<feature type="region of interest" description="Disordered" evidence="1">
    <location>
        <begin position="316"/>
        <end position="384"/>
    </location>
</feature>
<dbReference type="AlphaFoldDB" id="A0A4U1JDW3"/>
<keyword evidence="2" id="KW-0472">Membrane</keyword>